<keyword evidence="1" id="KW-1133">Transmembrane helix</keyword>
<comment type="caution">
    <text evidence="2">The sequence shown here is derived from an EMBL/GenBank/DDBJ whole genome shotgun (WGS) entry which is preliminary data.</text>
</comment>
<organism evidence="2 3">
    <name type="scientific">Arthrobacter crystallopoietes BAB-32</name>
    <dbReference type="NCBI Taxonomy" id="1246476"/>
    <lineage>
        <taxon>Bacteria</taxon>
        <taxon>Bacillati</taxon>
        <taxon>Actinomycetota</taxon>
        <taxon>Actinomycetes</taxon>
        <taxon>Micrococcales</taxon>
        <taxon>Micrococcaceae</taxon>
        <taxon>Crystallibacter</taxon>
    </lineage>
</organism>
<dbReference type="EMBL" id="ANPE02000064">
    <property type="protein sequence ID" value="EMY35725.1"/>
    <property type="molecule type" value="Genomic_DNA"/>
</dbReference>
<proteinExistence type="predicted"/>
<feature type="transmembrane region" description="Helical" evidence="1">
    <location>
        <begin position="177"/>
        <end position="194"/>
    </location>
</feature>
<feature type="transmembrane region" description="Helical" evidence="1">
    <location>
        <begin position="68"/>
        <end position="91"/>
    </location>
</feature>
<keyword evidence="1" id="KW-0812">Transmembrane</keyword>
<evidence type="ECO:0000256" key="1">
    <source>
        <dbReference type="SAM" id="Phobius"/>
    </source>
</evidence>
<reference evidence="2 3" key="1">
    <citation type="journal article" date="2013" name="Genome Announc.">
        <title>Draft Genome Sequence of Arthrobacter crystallopoietes Strain BAB-32, Revealing Genes for Bioremediation.</title>
        <authorList>
            <person name="Joshi M.N."/>
            <person name="Pandit A.S."/>
            <person name="Sharma A."/>
            <person name="Pandya R.V."/>
            <person name="Desai S.M."/>
            <person name="Saxena A.K."/>
            <person name="Bagatharia S.B."/>
        </authorList>
    </citation>
    <scope>NUCLEOTIDE SEQUENCE [LARGE SCALE GENOMIC DNA]</scope>
    <source>
        <strain evidence="2 3">BAB-32</strain>
    </source>
</reference>
<dbReference type="Proteomes" id="UP000010729">
    <property type="component" value="Unassembled WGS sequence"/>
</dbReference>
<protein>
    <submittedName>
        <fullName evidence="2">Uncharacterized protein</fullName>
    </submittedName>
</protein>
<feature type="transmembrane region" description="Helical" evidence="1">
    <location>
        <begin position="41"/>
        <end position="62"/>
    </location>
</feature>
<dbReference type="AlphaFoldDB" id="N1V316"/>
<gene>
    <name evidence="2" type="ORF">D477_002718</name>
</gene>
<evidence type="ECO:0000313" key="3">
    <source>
        <dbReference type="Proteomes" id="UP000010729"/>
    </source>
</evidence>
<keyword evidence="3" id="KW-1185">Reference proteome</keyword>
<dbReference type="OrthoDB" id="4941333at2"/>
<sequence length="215" mass="23377">MSGIDELMAESNERWTKAAKRAQGLADHGLGTAVKLYYTRFWLAGVIVLVAVGSVLTALAFGDSYGDWPSYLPFGFMLAGLGTMIGGLIFISKKVVPAAEYGNVDVTLSLTSDERKHVRRQVAGKAAVVPEHLTVTRGAAVQMRKALATQLLIMPFYPLIFIPQAINSAGRNDPFGWGYLGMVVLLVIAALFLIRDFRRTGHFLKCTANRSSGVR</sequence>
<name>N1V316_9MICC</name>
<feature type="transmembrane region" description="Helical" evidence="1">
    <location>
        <begin position="146"/>
        <end position="165"/>
    </location>
</feature>
<dbReference type="RefSeq" id="WP_005267006.1">
    <property type="nucleotide sequence ID" value="NZ_ANPE02000064.1"/>
</dbReference>
<keyword evidence="1" id="KW-0472">Membrane</keyword>
<accession>N1V316</accession>
<evidence type="ECO:0000313" key="2">
    <source>
        <dbReference type="EMBL" id="EMY35725.1"/>
    </source>
</evidence>